<name>A0A166UUR7_9AGAM</name>
<dbReference type="EMBL" id="KV417487">
    <property type="protein sequence ID" value="KZP32052.1"/>
    <property type="molecule type" value="Genomic_DNA"/>
</dbReference>
<dbReference type="InterPro" id="IPR027417">
    <property type="entry name" value="P-loop_NTPase"/>
</dbReference>
<reference evidence="3 4" key="1">
    <citation type="journal article" date="2016" name="Mol. Biol. Evol.">
        <title>Comparative Genomics of Early-Diverging Mushroom-Forming Fungi Provides Insights into the Origins of Lignocellulose Decay Capabilities.</title>
        <authorList>
            <person name="Nagy L.G."/>
            <person name="Riley R."/>
            <person name="Tritt A."/>
            <person name="Adam C."/>
            <person name="Daum C."/>
            <person name="Floudas D."/>
            <person name="Sun H."/>
            <person name="Yadav J.S."/>
            <person name="Pangilinan J."/>
            <person name="Larsson K.H."/>
            <person name="Matsuura K."/>
            <person name="Barry K."/>
            <person name="Labutti K."/>
            <person name="Kuo R."/>
            <person name="Ohm R.A."/>
            <person name="Bhattacharya S.S."/>
            <person name="Shirouzu T."/>
            <person name="Yoshinaga Y."/>
            <person name="Martin F.M."/>
            <person name="Grigoriev I.V."/>
            <person name="Hibbett D.S."/>
        </authorList>
    </citation>
    <scope>NUCLEOTIDE SEQUENCE [LARGE SCALE GENOMIC DNA]</scope>
    <source>
        <strain evidence="3 4">CBS 109695</strain>
    </source>
</reference>
<accession>A0A166UUR7</accession>
<dbReference type="Pfam" id="PF01926">
    <property type="entry name" value="MMR_HSR1"/>
    <property type="match status" value="1"/>
</dbReference>
<feature type="domain" description="G" evidence="2">
    <location>
        <begin position="329"/>
        <end position="415"/>
    </location>
</feature>
<keyword evidence="4" id="KW-1185">Reference proteome</keyword>
<feature type="region of interest" description="Disordered" evidence="1">
    <location>
        <begin position="279"/>
        <end position="326"/>
    </location>
</feature>
<sequence length="569" mass="63395">MSVLWRIKVGMYGFACTISARLTQNRKIAIQSTKSRTAATPFLLKRHPNKNILDILDTGGSINPIGERNASSTKSNGLVCLYRALTPCHDSLNKYMLKAKRTSSIRLRWSPTFNLGLSETQAKRIFWLRASVIEVLYHASQPMPSLALLPHSPGLLFTSLLRPPVLVKDEEFGTVEVNHAKAIDGEEEEEEEEEEAIEAIPVIQSDCLTNQTGFEAQSHRSFYISIPVKNTFPCDSIACKLVEKGDSIIRSTIICYLCAISGLANYGTSYQYSTMFKKTKKSAGPKSPPARALANSNDVNSTHSTQDTEVVNANPGSSNSSVPKSHPNIIVFGQTGSGKSSLINLIAGKDVAQTSSDLTKCTFDSQPYHIEVDESLTVTLWDTAGLNQGSRGDKATIMRICELIIRLEKIFCFRDRIRDGTFENYQMFRAICDATVPMAVVVFGLERVPDRVDWWSRNELMFKGANMKFNDHACVVGTRGNRIANSDIFTYGEAYDASAIEVKALIKRAYLSKPRNQDRQQWLAMVLKNMRTLFPGSTSETVTQLDQKLKRLNLSRTDRQEIIKAYNAS</sequence>
<dbReference type="STRING" id="436010.A0A166UUR7"/>
<evidence type="ECO:0000256" key="1">
    <source>
        <dbReference type="SAM" id="MobiDB-lite"/>
    </source>
</evidence>
<dbReference type="InterPro" id="IPR006073">
    <property type="entry name" value="GTP-bd"/>
</dbReference>
<dbReference type="AlphaFoldDB" id="A0A166UUR7"/>
<feature type="compositionally biased region" description="Polar residues" evidence="1">
    <location>
        <begin position="294"/>
        <end position="323"/>
    </location>
</feature>
<dbReference type="OrthoDB" id="8954335at2759"/>
<gene>
    <name evidence="3" type="ORF">FIBSPDRAFT_925456</name>
</gene>
<evidence type="ECO:0000313" key="4">
    <source>
        <dbReference type="Proteomes" id="UP000076532"/>
    </source>
</evidence>
<evidence type="ECO:0000259" key="2">
    <source>
        <dbReference type="Pfam" id="PF01926"/>
    </source>
</evidence>
<dbReference type="SUPFAM" id="SSF52540">
    <property type="entry name" value="P-loop containing nucleoside triphosphate hydrolases"/>
    <property type="match status" value="1"/>
</dbReference>
<dbReference type="Gene3D" id="3.40.50.300">
    <property type="entry name" value="P-loop containing nucleotide triphosphate hydrolases"/>
    <property type="match status" value="1"/>
</dbReference>
<proteinExistence type="predicted"/>
<dbReference type="Proteomes" id="UP000076532">
    <property type="component" value="Unassembled WGS sequence"/>
</dbReference>
<evidence type="ECO:0000313" key="3">
    <source>
        <dbReference type="EMBL" id="KZP32052.1"/>
    </source>
</evidence>
<dbReference type="GO" id="GO:0005525">
    <property type="term" value="F:GTP binding"/>
    <property type="evidence" value="ECO:0007669"/>
    <property type="project" value="InterPro"/>
</dbReference>
<organism evidence="3 4">
    <name type="scientific">Athelia psychrophila</name>
    <dbReference type="NCBI Taxonomy" id="1759441"/>
    <lineage>
        <taxon>Eukaryota</taxon>
        <taxon>Fungi</taxon>
        <taxon>Dikarya</taxon>
        <taxon>Basidiomycota</taxon>
        <taxon>Agaricomycotina</taxon>
        <taxon>Agaricomycetes</taxon>
        <taxon>Agaricomycetidae</taxon>
        <taxon>Atheliales</taxon>
        <taxon>Atheliaceae</taxon>
        <taxon>Athelia</taxon>
    </lineage>
</organism>
<dbReference type="CDD" id="cd00882">
    <property type="entry name" value="Ras_like_GTPase"/>
    <property type="match status" value="1"/>
</dbReference>
<protein>
    <recommendedName>
        <fullName evidence="2">G domain-containing protein</fullName>
    </recommendedName>
</protein>